<dbReference type="SUPFAM" id="SSF74788">
    <property type="entry name" value="Cullin repeat-like"/>
    <property type="match status" value="1"/>
</dbReference>
<dbReference type="SMART" id="SM00884">
    <property type="entry name" value="Cullin_Nedd8"/>
    <property type="match status" value="1"/>
</dbReference>
<dbReference type="SUPFAM" id="SSF75632">
    <property type="entry name" value="Cullin homology domain"/>
    <property type="match status" value="1"/>
</dbReference>
<feature type="domain" description="Cullin family profile" evidence="5">
    <location>
        <begin position="387"/>
        <end position="609"/>
    </location>
</feature>
<dbReference type="Gene3D" id="3.30.230.130">
    <property type="entry name" value="Cullin, Chain C, Domain 2"/>
    <property type="match status" value="1"/>
</dbReference>
<dbReference type="PROSITE" id="PS50069">
    <property type="entry name" value="CULLIN_2"/>
    <property type="match status" value="1"/>
</dbReference>
<dbReference type="Proteomes" id="UP000014680">
    <property type="component" value="Unassembled WGS sequence"/>
</dbReference>
<dbReference type="EMBL" id="KB207005">
    <property type="protein sequence ID" value="ELP86266.1"/>
    <property type="molecule type" value="Genomic_DNA"/>
</dbReference>
<gene>
    <name evidence="6" type="ORF">EIN_113900</name>
</gene>
<proteinExistence type="inferred from homology"/>
<dbReference type="Gene3D" id="1.20.1310.10">
    <property type="entry name" value="Cullin Repeats"/>
    <property type="match status" value="4"/>
</dbReference>
<evidence type="ECO:0000259" key="5">
    <source>
        <dbReference type="PROSITE" id="PS50069"/>
    </source>
</evidence>
<dbReference type="SMART" id="SM00182">
    <property type="entry name" value="CULLIN"/>
    <property type="match status" value="1"/>
</dbReference>
<dbReference type="InterPro" id="IPR016159">
    <property type="entry name" value="Cullin_repeat-like_dom_sf"/>
</dbReference>
<dbReference type="InterPro" id="IPR019559">
    <property type="entry name" value="Cullin_neddylation_domain"/>
</dbReference>
<evidence type="ECO:0000313" key="7">
    <source>
        <dbReference type="Proteomes" id="UP000014680"/>
    </source>
</evidence>
<evidence type="ECO:0000256" key="1">
    <source>
        <dbReference type="ARBA" id="ARBA00004906"/>
    </source>
</evidence>
<dbReference type="VEuPathDB" id="AmoebaDB:EIN_113900"/>
<comment type="similarity">
    <text evidence="2 3 4">Belongs to the cullin family.</text>
</comment>
<dbReference type="GeneID" id="14885206"/>
<dbReference type="GO" id="GO:0006511">
    <property type="term" value="P:ubiquitin-dependent protein catabolic process"/>
    <property type="evidence" value="ECO:0007669"/>
    <property type="project" value="InterPro"/>
</dbReference>
<dbReference type="InterPro" id="IPR036390">
    <property type="entry name" value="WH_DNA-bd_sf"/>
</dbReference>
<dbReference type="InterPro" id="IPR036317">
    <property type="entry name" value="Cullin_homology_sf"/>
</dbReference>
<evidence type="ECO:0000256" key="3">
    <source>
        <dbReference type="PROSITE-ProRule" id="PRU00330"/>
    </source>
</evidence>
<reference evidence="6 7" key="1">
    <citation type="submission" date="2012-10" db="EMBL/GenBank/DDBJ databases">
        <authorList>
            <person name="Zafar N."/>
            <person name="Inman J."/>
            <person name="Hall N."/>
            <person name="Lorenzi H."/>
            <person name="Caler E."/>
        </authorList>
    </citation>
    <scope>NUCLEOTIDE SEQUENCE [LARGE SCALE GENOMIC DNA]</scope>
    <source>
        <strain evidence="6 7">IP1</strain>
    </source>
</reference>
<evidence type="ECO:0000256" key="2">
    <source>
        <dbReference type="ARBA" id="ARBA00006019"/>
    </source>
</evidence>
<dbReference type="UniPathway" id="UPA00143"/>
<sequence length="728" mass="85451">MKAHELKKIEKMQTASQMYESLAVFCDTILADKPYDPQTHMKMYSTCISYCQQSTSNPLKLYQMIQQKCVMKLKVLLKKSQGVNGVDALNFFVESKETFYMMCLKLSHVFSYLDRFFVKHQKAVNGEFNEVVFKHCMSLYWNDLLKANGNKVVQCALNLLTEERSESVATYRELISKTMRLFLFFTNPEMVSQEVVRCDVYTTFYQREYVVAANEYFVSLRDLFKNFGIAEFLQKTIEIIDLERDRLQFYVSSEVQREFWAILQSSFISEQCKFIIEKMLSLLRKRETDDLKKCFSVLKDGEKLQDSVSVFTAYCEEVGKERIENMGKLIQPFEIIKEVMEYYEDIEKLIKEDFGNHTLYLSAFGKVFRGVINGNKKIGNGDEIGSVVPEFLAKYSDVVIKQCVGIDELNERLDRIFNIYDYIENKDVFENYYIRSIAKRMLLRGNTANLSEENSAFGRHKIKFSAAFSFKIQKMMSDLQVSQDMSTKFTESVQVQFPFFVNILQTSVWPFFPQNFQFTLPQALQETHVFFEKWYVKQYQRRKLEWLHQYTRGKIKTNYLSKMYNFFGSAYQLSVLILFNSNETLTNEKIFEQIHLTMDIVKSVVVSLEQVGLIKVDNDVISLNTNFANNKMKIVLPLPKLIAAKEVKKEEEKEITAERVGMIEACIVKLMKRNRRMVHNELMQAVVTSLSSRFRPPVPLVKRTIESLIEREYMARSDVKKDEYTYIE</sequence>
<organism evidence="6 7">
    <name type="scientific">Entamoeba invadens IP1</name>
    <dbReference type="NCBI Taxonomy" id="370355"/>
    <lineage>
        <taxon>Eukaryota</taxon>
        <taxon>Amoebozoa</taxon>
        <taxon>Evosea</taxon>
        <taxon>Archamoebae</taxon>
        <taxon>Mastigamoebida</taxon>
        <taxon>Entamoebidae</taxon>
        <taxon>Entamoeba</taxon>
    </lineage>
</organism>
<dbReference type="AlphaFoldDB" id="A0A0A1U181"/>
<dbReference type="OMA" id="PFEESCT"/>
<dbReference type="InterPro" id="IPR036388">
    <property type="entry name" value="WH-like_DNA-bd_sf"/>
</dbReference>
<dbReference type="FunFam" id="1.10.10.10:FF:000931">
    <property type="entry name" value="Cullin family protein"/>
    <property type="match status" value="1"/>
</dbReference>
<keyword evidence="7" id="KW-1185">Reference proteome</keyword>
<evidence type="ECO:0000313" key="6">
    <source>
        <dbReference type="EMBL" id="ELP86266.1"/>
    </source>
</evidence>
<dbReference type="RefSeq" id="XP_004185612.1">
    <property type="nucleotide sequence ID" value="XM_004185564.1"/>
</dbReference>
<dbReference type="Gene3D" id="1.10.10.10">
    <property type="entry name" value="Winged helix-like DNA-binding domain superfamily/Winged helix DNA-binding domain"/>
    <property type="match status" value="1"/>
</dbReference>
<accession>A0A0A1U181</accession>
<dbReference type="InterPro" id="IPR016158">
    <property type="entry name" value="Cullin_homology"/>
</dbReference>
<dbReference type="OrthoDB" id="27073at2759"/>
<dbReference type="KEGG" id="eiv:EIN_113900"/>
<dbReference type="GO" id="GO:0016567">
    <property type="term" value="P:protein ubiquitination"/>
    <property type="evidence" value="ECO:0007669"/>
    <property type="project" value="UniProtKB-UniPathway"/>
</dbReference>
<protein>
    <submittedName>
        <fullName evidence="6">Cullin-2, putative</fullName>
    </submittedName>
</protein>
<dbReference type="Pfam" id="PF10557">
    <property type="entry name" value="Cullin_Nedd8"/>
    <property type="match status" value="1"/>
</dbReference>
<dbReference type="GO" id="GO:0031625">
    <property type="term" value="F:ubiquitin protein ligase binding"/>
    <property type="evidence" value="ECO:0007669"/>
    <property type="project" value="InterPro"/>
</dbReference>
<dbReference type="InterPro" id="IPR045093">
    <property type="entry name" value="Cullin"/>
</dbReference>
<comment type="pathway">
    <text evidence="1">Protein modification; protein ubiquitination.</text>
</comment>
<dbReference type="SUPFAM" id="SSF46785">
    <property type="entry name" value="Winged helix' DNA-binding domain"/>
    <property type="match status" value="1"/>
</dbReference>
<dbReference type="Pfam" id="PF26557">
    <property type="entry name" value="Cullin_AB"/>
    <property type="match status" value="1"/>
</dbReference>
<evidence type="ECO:0000256" key="4">
    <source>
        <dbReference type="RuleBase" id="RU003829"/>
    </source>
</evidence>
<name>A0A0A1U181_ENTIV</name>
<dbReference type="InterPro" id="IPR059120">
    <property type="entry name" value="Cullin-like_AB"/>
</dbReference>
<dbReference type="InterPro" id="IPR001373">
    <property type="entry name" value="Cullin_N"/>
</dbReference>
<dbReference type="PANTHER" id="PTHR11932">
    <property type="entry name" value="CULLIN"/>
    <property type="match status" value="1"/>
</dbReference>
<dbReference type="Pfam" id="PF00888">
    <property type="entry name" value="Cullin"/>
    <property type="match status" value="1"/>
</dbReference>